<name>A0ABM3LQB7_BICAN</name>
<dbReference type="PANTHER" id="PTHR11920">
    <property type="entry name" value="GUANYLYL CYCLASE"/>
    <property type="match status" value="1"/>
</dbReference>
<dbReference type="InterPro" id="IPR001054">
    <property type="entry name" value="A/G_cyclase"/>
</dbReference>
<sequence>MTSHALKVDNWSHCTTPSDRNGPPLVSVKLGCLHINPASIRGRRVFLLQMVVLCFVPHAALVLQNCTIMAQLAQTIDSSLFLDSEVNRTLSLGEMILAIERERLSVSRHLSEPVSANVLNKGTLEQIFAATDRWVGDNQSLVPDLLKMSLYDFREEVLNELNKKSESMRRISIYQQINNMLLNYMMRNVRSTKSPLWRKFLACYELVKTMDEMSVTIVILKLMDTDLHVLFPLQHHMGSVLEHLQSTLQFLEAEEDVNVMRELYEYYKTSNITSLNSSEINSNKSREVSEKYIADTTISLEKLKDIKTHLWAIVRESASSEVWAARQTLALGVAIFSVVLLASPVLLMLLRHIMYTLQIFTESIENSTQQLMAEKQKSDLLLSRMLPMPVLRRLRAERTVPAEAFDAVTIYFSDIVGFTSIAANSTPMEIINMLNMLYRMFDDTIKQYNVYKVETIGDAYMVVSGLPQRNGNRHASEIADMSLSLLRCVQGARVPHRPAEPLRIRAGVNTGPCVAGVVGATMPRYCLFGDTINTASRMESTGEAMRIHISQTTKEALDEIGKYVVESRGVVEVPGKGSMETFWLLGKMGSAQAESPRRLRLQDYDQNILELLIK</sequence>
<dbReference type="PANTHER" id="PTHR11920:SF501">
    <property type="entry name" value="GUANYLATE CYCLASE 32E"/>
    <property type="match status" value="1"/>
</dbReference>
<proteinExistence type="inferred from homology"/>
<dbReference type="InterPro" id="IPR050401">
    <property type="entry name" value="Cyclic_nucleotide_synthase"/>
</dbReference>
<feature type="domain" description="Guanylate cyclase" evidence="10">
    <location>
        <begin position="409"/>
        <end position="539"/>
    </location>
</feature>
<dbReference type="Gene3D" id="3.30.70.1230">
    <property type="entry name" value="Nucleotide cyclase"/>
    <property type="match status" value="1"/>
</dbReference>
<keyword evidence="6" id="KW-0325">Glycoprotein</keyword>
<dbReference type="PROSITE" id="PS50125">
    <property type="entry name" value="GUANYLATE_CYCLASE_2"/>
    <property type="match status" value="1"/>
</dbReference>
<keyword evidence="4 9" id="KW-1133">Transmembrane helix</keyword>
<gene>
    <name evidence="12" type="primary">LOC112057875</name>
</gene>
<evidence type="ECO:0000256" key="7">
    <source>
        <dbReference type="ARBA" id="ARBA00023239"/>
    </source>
</evidence>
<evidence type="ECO:0000313" key="12">
    <source>
        <dbReference type="RefSeq" id="XP_052741258.1"/>
    </source>
</evidence>
<keyword evidence="11" id="KW-1185">Reference proteome</keyword>
<evidence type="ECO:0000313" key="11">
    <source>
        <dbReference type="Proteomes" id="UP001652582"/>
    </source>
</evidence>
<keyword evidence="5 9" id="KW-0472">Membrane</keyword>
<feature type="transmembrane region" description="Helical" evidence="9">
    <location>
        <begin position="329"/>
        <end position="350"/>
    </location>
</feature>
<dbReference type="Gene3D" id="6.10.250.780">
    <property type="match status" value="1"/>
</dbReference>
<keyword evidence="2 9" id="KW-0812">Transmembrane</keyword>
<organism evidence="11 12">
    <name type="scientific">Bicyclus anynana</name>
    <name type="common">Squinting bush brown butterfly</name>
    <dbReference type="NCBI Taxonomy" id="110368"/>
    <lineage>
        <taxon>Eukaryota</taxon>
        <taxon>Metazoa</taxon>
        <taxon>Ecdysozoa</taxon>
        <taxon>Arthropoda</taxon>
        <taxon>Hexapoda</taxon>
        <taxon>Insecta</taxon>
        <taxon>Pterygota</taxon>
        <taxon>Neoptera</taxon>
        <taxon>Endopterygota</taxon>
        <taxon>Lepidoptera</taxon>
        <taxon>Glossata</taxon>
        <taxon>Ditrysia</taxon>
        <taxon>Papilionoidea</taxon>
        <taxon>Nymphalidae</taxon>
        <taxon>Satyrinae</taxon>
        <taxon>Satyrini</taxon>
        <taxon>Mycalesina</taxon>
        <taxon>Bicyclus</taxon>
    </lineage>
</organism>
<dbReference type="CDD" id="cd07302">
    <property type="entry name" value="CHD"/>
    <property type="match status" value="1"/>
</dbReference>
<evidence type="ECO:0000256" key="1">
    <source>
        <dbReference type="ARBA" id="ARBA00004370"/>
    </source>
</evidence>
<keyword evidence="3" id="KW-0547">Nucleotide-binding</keyword>
<dbReference type="SMART" id="SM00044">
    <property type="entry name" value="CYCc"/>
    <property type="match status" value="1"/>
</dbReference>
<dbReference type="RefSeq" id="XP_052741258.1">
    <property type="nucleotide sequence ID" value="XM_052885298.1"/>
</dbReference>
<evidence type="ECO:0000259" key="10">
    <source>
        <dbReference type="PROSITE" id="PS50125"/>
    </source>
</evidence>
<dbReference type="Proteomes" id="UP001652582">
    <property type="component" value="Chromosome 14"/>
</dbReference>
<evidence type="ECO:0000256" key="4">
    <source>
        <dbReference type="ARBA" id="ARBA00022989"/>
    </source>
</evidence>
<comment type="subcellular location">
    <subcellularLocation>
        <location evidence="1">Membrane</location>
    </subcellularLocation>
</comment>
<protein>
    <submittedName>
        <fullName evidence="12">Uncharacterized protein LOC112057875</fullName>
    </submittedName>
</protein>
<reference evidence="12" key="1">
    <citation type="submission" date="2025-08" db="UniProtKB">
        <authorList>
            <consortium name="RefSeq"/>
        </authorList>
    </citation>
    <scope>IDENTIFICATION</scope>
</reference>
<dbReference type="SUPFAM" id="SSF55073">
    <property type="entry name" value="Nucleotide cyclase"/>
    <property type="match status" value="1"/>
</dbReference>
<evidence type="ECO:0000256" key="3">
    <source>
        <dbReference type="ARBA" id="ARBA00022741"/>
    </source>
</evidence>
<dbReference type="InterPro" id="IPR018297">
    <property type="entry name" value="A/G_cyclase_CS"/>
</dbReference>
<keyword evidence="7 8" id="KW-0456">Lyase</keyword>
<dbReference type="Pfam" id="PF00211">
    <property type="entry name" value="Guanylate_cyc"/>
    <property type="match status" value="1"/>
</dbReference>
<comment type="similarity">
    <text evidence="8">Belongs to the adenylyl cyclase class-4/guanylyl cyclase family.</text>
</comment>
<accession>A0ABM3LQB7</accession>
<evidence type="ECO:0000256" key="5">
    <source>
        <dbReference type="ARBA" id="ARBA00023136"/>
    </source>
</evidence>
<evidence type="ECO:0000256" key="2">
    <source>
        <dbReference type="ARBA" id="ARBA00022692"/>
    </source>
</evidence>
<dbReference type="InterPro" id="IPR029787">
    <property type="entry name" value="Nucleotide_cyclase"/>
</dbReference>
<dbReference type="GeneID" id="112057875"/>
<evidence type="ECO:0000256" key="9">
    <source>
        <dbReference type="SAM" id="Phobius"/>
    </source>
</evidence>
<dbReference type="PROSITE" id="PS00452">
    <property type="entry name" value="GUANYLATE_CYCLASE_1"/>
    <property type="match status" value="1"/>
</dbReference>
<evidence type="ECO:0000256" key="8">
    <source>
        <dbReference type="RuleBase" id="RU000405"/>
    </source>
</evidence>
<evidence type="ECO:0000256" key="6">
    <source>
        <dbReference type="ARBA" id="ARBA00023180"/>
    </source>
</evidence>